<dbReference type="Pfam" id="PF12937">
    <property type="entry name" value="F-box-like"/>
    <property type="match status" value="1"/>
</dbReference>
<dbReference type="Gene3D" id="3.80.10.10">
    <property type="entry name" value="Ribonuclease Inhibitor"/>
    <property type="match status" value="1"/>
</dbReference>
<evidence type="ECO:0000313" key="3">
    <source>
        <dbReference type="Proteomes" id="UP000823405"/>
    </source>
</evidence>
<dbReference type="PROSITE" id="PS50181">
    <property type="entry name" value="FBOX"/>
    <property type="match status" value="1"/>
</dbReference>
<accession>A0A9P6RG85</accession>
<organism evidence="2 3">
    <name type="scientific">Linnemannia gamsii</name>
    <dbReference type="NCBI Taxonomy" id="64522"/>
    <lineage>
        <taxon>Eukaryota</taxon>
        <taxon>Fungi</taxon>
        <taxon>Fungi incertae sedis</taxon>
        <taxon>Mucoromycota</taxon>
        <taxon>Mortierellomycotina</taxon>
        <taxon>Mortierellomycetes</taxon>
        <taxon>Mortierellales</taxon>
        <taxon>Mortierellaceae</taxon>
        <taxon>Linnemannia</taxon>
    </lineage>
</organism>
<feature type="domain" description="F-box" evidence="1">
    <location>
        <begin position="3"/>
        <end position="48"/>
    </location>
</feature>
<sequence length="383" mass="43788">MNTTSLDDFPYELQTMVFSYLNQNDLAYCTRVCQAWNYRYTPKLWKHVENQAAPYRSKQRQFGIERFLSSAAAGAFKKHGNLIQSLKLKLHQQELLEVLQHCPPTFPSLTTLEVSGDYSEHQDLLATLLDRCIAGLKEVVFCMRGEHGSRFGFGLSPFEALLKHADTLEVLRFTGDMSLHPERLNQLLCSAPNLKVLYSPGNRELRLGSWLEAHDIVPSDWVCTNLEVLACPILGIPRPGLTDNMSFRTIDGKRVSGRALLEVEESPIRQFQIYAQLAQLTKLRELRLGFLFDTFSSDYRRTYTTTHRQYDCLAMTLHSGLGLLKDLKELKIVGLENMEVGIDGVAEKEWTAENWPNTVIRYTDCSLDQGNEDFLDATQYIYE</sequence>
<dbReference type="OrthoDB" id="2383137at2759"/>
<dbReference type="EMBL" id="JAAAIN010000263">
    <property type="protein sequence ID" value="KAG0317113.1"/>
    <property type="molecule type" value="Genomic_DNA"/>
</dbReference>
<dbReference type="InterPro" id="IPR036047">
    <property type="entry name" value="F-box-like_dom_sf"/>
</dbReference>
<reference evidence="2" key="1">
    <citation type="journal article" date="2020" name="Fungal Divers.">
        <title>Resolving the Mortierellaceae phylogeny through synthesis of multi-gene phylogenetics and phylogenomics.</title>
        <authorList>
            <person name="Vandepol N."/>
            <person name="Liber J."/>
            <person name="Desiro A."/>
            <person name="Na H."/>
            <person name="Kennedy M."/>
            <person name="Barry K."/>
            <person name="Grigoriev I.V."/>
            <person name="Miller A.N."/>
            <person name="O'Donnell K."/>
            <person name="Stajich J.E."/>
            <person name="Bonito G."/>
        </authorList>
    </citation>
    <scope>NUCLEOTIDE SEQUENCE</scope>
    <source>
        <strain evidence="2">NVP60</strain>
    </source>
</reference>
<dbReference type="InterPro" id="IPR001810">
    <property type="entry name" value="F-box_dom"/>
</dbReference>
<protein>
    <recommendedName>
        <fullName evidence="1">F-box domain-containing protein</fullName>
    </recommendedName>
</protein>
<evidence type="ECO:0000259" key="1">
    <source>
        <dbReference type="PROSITE" id="PS50181"/>
    </source>
</evidence>
<dbReference type="InterPro" id="IPR032675">
    <property type="entry name" value="LRR_dom_sf"/>
</dbReference>
<keyword evidence="3" id="KW-1185">Reference proteome</keyword>
<dbReference type="Proteomes" id="UP000823405">
    <property type="component" value="Unassembled WGS sequence"/>
</dbReference>
<name>A0A9P6RG85_9FUNG</name>
<comment type="caution">
    <text evidence="2">The sequence shown here is derived from an EMBL/GenBank/DDBJ whole genome shotgun (WGS) entry which is preliminary data.</text>
</comment>
<gene>
    <name evidence="2" type="ORF">BGZ97_005893</name>
</gene>
<dbReference type="SUPFAM" id="SSF81383">
    <property type="entry name" value="F-box domain"/>
    <property type="match status" value="1"/>
</dbReference>
<dbReference type="AlphaFoldDB" id="A0A9P6RG85"/>
<proteinExistence type="predicted"/>
<evidence type="ECO:0000313" key="2">
    <source>
        <dbReference type="EMBL" id="KAG0317113.1"/>
    </source>
</evidence>